<protein>
    <recommendedName>
        <fullName evidence="2">PGG domain-containing protein</fullName>
    </recommendedName>
</protein>
<keyword evidence="1" id="KW-0472">Membrane</keyword>
<name>A0ABD2ZFS3_9GENT</name>
<keyword evidence="1" id="KW-1133">Transmembrane helix</keyword>
<dbReference type="InterPro" id="IPR026961">
    <property type="entry name" value="PGG_dom"/>
</dbReference>
<gene>
    <name evidence="3" type="ORF">ACH5RR_020904</name>
</gene>
<feature type="transmembrane region" description="Helical" evidence="1">
    <location>
        <begin position="146"/>
        <end position="170"/>
    </location>
</feature>
<dbReference type="Proteomes" id="UP001630127">
    <property type="component" value="Unassembled WGS sequence"/>
</dbReference>
<comment type="caution">
    <text evidence="3">The sequence shown here is derived from an EMBL/GenBank/DDBJ whole genome shotgun (WGS) entry which is preliminary data.</text>
</comment>
<organism evidence="3 4">
    <name type="scientific">Cinchona calisaya</name>
    <dbReference type="NCBI Taxonomy" id="153742"/>
    <lineage>
        <taxon>Eukaryota</taxon>
        <taxon>Viridiplantae</taxon>
        <taxon>Streptophyta</taxon>
        <taxon>Embryophyta</taxon>
        <taxon>Tracheophyta</taxon>
        <taxon>Spermatophyta</taxon>
        <taxon>Magnoliopsida</taxon>
        <taxon>eudicotyledons</taxon>
        <taxon>Gunneridae</taxon>
        <taxon>Pentapetalae</taxon>
        <taxon>asterids</taxon>
        <taxon>lamiids</taxon>
        <taxon>Gentianales</taxon>
        <taxon>Rubiaceae</taxon>
        <taxon>Cinchonoideae</taxon>
        <taxon>Cinchoneae</taxon>
        <taxon>Cinchona</taxon>
    </lineage>
</organism>
<dbReference type="PANTHER" id="PTHR24177:SF420">
    <property type="entry name" value="ANKYRIN REPEAT-CONTAINING PROTEIN"/>
    <property type="match status" value="1"/>
</dbReference>
<accession>A0ABD2ZFS3</accession>
<evidence type="ECO:0000259" key="2">
    <source>
        <dbReference type="Pfam" id="PF13962"/>
    </source>
</evidence>
<sequence length="260" mass="29689">MFLYDYLMSVGIHKDRMLSDIDYEGNTIIHLAASLGSPPSTAPGVVLQMMWDVLWFKRVKYDSFPHLWQLQNSSGKTAFQVFDENHETLRKDAEKTTKELANCVLIVSVLIATINFAAVFTVPGGFEQISGNPIYLKNKHWEFYCLMIYLAGGLLSSLITMGTLLGIIFLRFDAEDFYAALPWKYVFTTIAMLYSAGFTILACCQAYIIETVVVNTFIFLIVLLCAYVLMAIVFMDTSYLIFDYMYYVIRHSLSYRGQEI</sequence>
<evidence type="ECO:0000313" key="3">
    <source>
        <dbReference type="EMBL" id="KAL3518315.1"/>
    </source>
</evidence>
<dbReference type="Pfam" id="PF13962">
    <property type="entry name" value="PGG"/>
    <property type="match status" value="1"/>
</dbReference>
<reference evidence="3 4" key="1">
    <citation type="submission" date="2024-11" db="EMBL/GenBank/DDBJ databases">
        <title>A near-complete genome assembly of Cinchona calisaya.</title>
        <authorList>
            <person name="Lian D.C."/>
            <person name="Zhao X.W."/>
            <person name="Wei L."/>
        </authorList>
    </citation>
    <scope>NUCLEOTIDE SEQUENCE [LARGE SCALE GENOMIC DNA]</scope>
    <source>
        <tissue evidence="3">Nenye</tissue>
    </source>
</reference>
<keyword evidence="4" id="KW-1185">Reference proteome</keyword>
<feature type="transmembrane region" description="Helical" evidence="1">
    <location>
        <begin position="182"/>
        <end position="208"/>
    </location>
</feature>
<dbReference type="EMBL" id="JBJUIK010000009">
    <property type="protein sequence ID" value="KAL3518315.1"/>
    <property type="molecule type" value="Genomic_DNA"/>
</dbReference>
<proteinExistence type="predicted"/>
<dbReference type="AlphaFoldDB" id="A0ABD2ZFS3"/>
<evidence type="ECO:0000313" key="4">
    <source>
        <dbReference type="Proteomes" id="UP001630127"/>
    </source>
</evidence>
<dbReference type="PANTHER" id="PTHR24177">
    <property type="entry name" value="CASKIN"/>
    <property type="match status" value="1"/>
</dbReference>
<feature type="domain" description="PGG" evidence="2">
    <location>
        <begin position="95"/>
        <end position="205"/>
    </location>
</feature>
<keyword evidence="1" id="KW-0812">Transmembrane</keyword>
<feature type="transmembrane region" description="Helical" evidence="1">
    <location>
        <begin position="100"/>
        <end position="126"/>
    </location>
</feature>
<feature type="transmembrane region" description="Helical" evidence="1">
    <location>
        <begin position="214"/>
        <end position="242"/>
    </location>
</feature>
<evidence type="ECO:0000256" key="1">
    <source>
        <dbReference type="SAM" id="Phobius"/>
    </source>
</evidence>